<comment type="caution">
    <text evidence="2">The sequence shown here is derived from an EMBL/GenBank/DDBJ whole genome shotgun (WGS) entry which is preliminary data.</text>
</comment>
<keyword evidence="3" id="KW-1185">Reference proteome</keyword>
<dbReference type="NCBIfam" id="TIGR01765">
    <property type="entry name" value="tspaseT_teng_N"/>
    <property type="match status" value="1"/>
</dbReference>
<evidence type="ECO:0000256" key="1">
    <source>
        <dbReference type="ARBA" id="ARBA00023125"/>
    </source>
</evidence>
<dbReference type="GO" id="GO:0003677">
    <property type="term" value="F:DNA binding"/>
    <property type="evidence" value="ECO:0007669"/>
    <property type="project" value="UniProtKB-KW"/>
</dbReference>
<sequence length="522" mass="60511">MKVTRTGLLFIENKADEKELFNLMAVFSSAIRFSFNRLLDGKKADELIKQVNAQFKLNKRFAEDAVLQAQAIITSQKELLPSRIEGIQAKIKKTEKKLDLYMSGKLKPKKVSLAVCLKGLHSRLEKLKEKEKELLKHQEHNSIPTVIFGGKRNFFDRMENKISKEKWKEIRSNTLYSRGDKSKKGNLNTRIVWNETDHQFYLEVANPLLAKEGKHSPRLLFKLNIPDKYFDEIVNVVMPNIAGATPNGKSIEEYNVYSIELKRKNKKVYVHITHDINTLGSMLKWDEKITSDIVAGIDVNIDKIAVSILTKQGNLLESKTFYCHEMEYVKSNRRTNIAGELAKEIMDYLLSWNVGAFVLEDIKIKQDHDTNRRVNRLTHSFAKTKMQKALILRGVKFGFKIKMVNPAYTSVIGRFKYTKMYGLSVHEAASFVIGRRGLYFEEKLPKEVLKQIQNVVKPHLVKTLGTMEVSEKKTKTGKQRRKYIGMLLNNIDTFKENHIWKLWNVIHKTLRLENHVFKLKEV</sequence>
<dbReference type="EMBL" id="AJLR01000111">
    <property type="protein sequence ID" value="EKN64926.1"/>
    <property type="molecule type" value="Genomic_DNA"/>
</dbReference>
<organism evidence="2 3">
    <name type="scientific">Schinkia azotoformans LMG 9581</name>
    <dbReference type="NCBI Taxonomy" id="1131731"/>
    <lineage>
        <taxon>Bacteria</taxon>
        <taxon>Bacillati</taxon>
        <taxon>Bacillota</taxon>
        <taxon>Bacilli</taxon>
        <taxon>Bacillales</taxon>
        <taxon>Bacillaceae</taxon>
        <taxon>Calidifontibacillus/Schinkia group</taxon>
        <taxon>Schinkia</taxon>
    </lineage>
</organism>
<gene>
    <name evidence="2" type="ORF">BAZO_12019</name>
</gene>
<accession>K6DVR1</accession>
<dbReference type="STRING" id="1131731.BAZO_12019"/>
<dbReference type="PATRIC" id="fig|1131731.3.peg.2462"/>
<dbReference type="InterPro" id="IPR010095">
    <property type="entry name" value="Cas12f1-like_TNB"/>
</dbReference>
<dbReference type="GeneID" id="89468409"/>
<dbReference type="AlphaFoldDB" id="K6DVR1"/>
<keyword evidence="1" id="KW-0238">DNA-binding</keyword>
<evidence type="ECO:0000313" key="3">
    <source>
        <dbReference type="Proteomes" id="UP000006315"/>
    </source>
</evidence>
<proteinExistence type="predicted"/>
<dbReference type="Proteomes" id="UP000006315">
    <property type="component" value="Unassembled WGS sequence"/>
</dbReference>
<name>K6DVR1_SCHAZ</name>
<dbReference type="RefSeq" id="WP_003331763.1">
    <property type="nucleotide sequence ID" value="NZ_AJLR01000111.1"/>
</dbReference>
<evidence type="ECO:0000313" key="2">
    <source>
        <dbReference type="EMBL" id="EKN64926.1"/>
    </source>
</evidence>
<dbReference type="InterPro" id="IPR010094">
    <property type="entry name" value="Transposase_put_N"/>
</dbReference>
<protein>
    <submittedName>
        <fullName evidence="2">Transposase</fullName>
    </submittedName>
</protein>
<reference evidence="2 3" key="1">
    <citation type="journal article" date="2012" name="Front. Microbiol.">
        <title>Redundancy and modularity in membrane-associated dissimilatory nitrate reduction in Bacillus.</title>
        <authorList>
            <person name="Heylen K."/>
            <person name="Keltjens J."/>
        </authorList>
    </citation>
    <scope>NUCLEOTIDE SEQUENCE [LARGE SCALE GENOMIC DNA]</scope>
    <source>
        <strain evidence="2 3">LMG 9581</strain>
    </source>
</reference>
<dbReference type="NCBIfam" id="TIGR01766">
    <property type="entry name" value="IS200/IS605 family accessory protein TnpB-like domain"/>
    <property type="match status" value="1"/>
</dbReference>